<dbReference type="Proteomes" id="UP001174694">
    <property type="component" value="Unassembled WGS sequence"/>
</dbReference>
<proteinExistence type="predicted"/>
<organism evidence="2 3">
    <name type="scientific">Pleurostoma richardsiae</name>
    <dbReference type="NCBI Taxonomy" id="41990"/>
    <lineage>
        <taxon>Eukaryota</taxon>
        <taxon>Fungi</taxon>
        <taxon>Dikarya</taxon>
        <taxon>Ascomycota</taxon>
        <taxon>Pezizomycotina</taxon>
        <taxon>Sordariomycetes</taxon>
        <taxon>Sordariomycetidae</taxon>
        <taxon>Calosphaeriales</taxon>
        <taxon>Pleurostomataceae</taxon>
        <taxon>Pleurostoma</taxon>
    </lineage>
</organism>
<evidence type="ECO:0000313" key="3">
    <source>
        <dbReference type="Proteomes" id="UP001174694"/>
    </source>
</evidence>
<feature type="region of interest" description="Disordered" evidence="1">
    <location>
        <begin position="85"/>
        <end position="105"/>
    </location>
</feature>
<evidence type="ECO:0000313" key="2">
    <source>
        <dbReference type="EMBL" id="KAJ9149845.1"/>
    </source>
</evidence>
<keyword evidence="3" id="KW-1185">Reference proteome</keyword>
<gene>
    <name evidence="2" type="ORF">NKR23_g3970</name>
</gene>
<name>A0AA38RKM7_9PEZI</name>
<comment type="caution">
    <text evidence="2">The sequence shown here is derived from an EMBL/GenBank/DDBJ whole genome shotgun (WGS) entry which is preliminary data.</text>
</comment>
<dbReference type="EMBL" id="JANBVO010000009">
    <property type="protein sequence ID" value="KAJ9149845.1"/>
    <property type="molecule type" value="Genomic_DNA"/>
</dbReference>
<evidence type="ECO:0000256" key="1">
    <source>
        <dbReference type="SAM" id="MobiDB-lite"/>
    </source>
</evidence>
<sequence length="370" mass="42574">MHMLRNLTAAGRAELFSGVSSSCEDAGLEYIRQLFPETNSLWLGREAAAPYRKEDFRPKTESQVLFPNAFWRRRHLEHQALAHWHGPETGYPPADSPTSGNSSSRNPKDVYDFLSLRLVCRQMFVEASDYLFRHGTLWWTVWNCEAVLVRDIVRCEEQADGASTPMVGGKVASDDPTACMLGRYLGSEKVPEHEWREFVRRRKKEGLLRWIGQFRRINIILQEESVNDILQMIQSIASSSRVRPKIHLTVCGFKLYFDQDENYWGAYLPGGKNVADLVLGQNWDAGGLPSPGAKGKRERLSIKKLDQSAPPEYWALGESNYWLDAFKFCHIPFRADAWYEDDSIDLRGKLIFYVLKDTKTWYSEASEYRS</sequence>
<protein>
    <submittedName>
        <fullName evidence="2">Uncharacterized protein</fullName>
    </submittedName>
</protein>
<accession>A0AA38RKM7</accession>
<feature type="compositionally biased region" description="Polar residues" evidence="1">
    <location>
        <begin position="96"/>
        <end position="105"/>
    </location>
</feature>
<dbReference type="AlphaFoldDB" id="A0AA38RKM7"/>
<reference evidence="2" key="1">
    <citation type="submission" date="2022-07" db="EMBL/GenBank/DDBJ databases">
        <title>Fungi with potential for degradation of polypropylene.</title>
        <authorList>
            <person name="Gostincar C."/>
        </authorList>
    </citation>
    <scope>NUCLEOTIDE SEQUENCE</scope>
    <source>
        <strain evidence="2">EXF-13308</strain>
    </source>
</reference>